<dbReference type="SUPFAM" id="SSF51905">
    <property type="entry name" value="FAD/NAD(P)-binding domain"/>
    <property type="match status" value="1"/>
</dbReference>
<dbReference type="EMBL" id="JARPUR010000004">
    <property type="protein sequence ID" value="KAK4877828.1"/>
    <property type="molecule type" value="Genomic_DNA"/>
</dbReference>
<dbReference type="SUPFAM" id="SSF54373">
    <property type="entry name" value="FAD-linked reductases, C-terminal domain"/>
    <property type="match status" value="1"/>
</dbReference>
<keyword evidence="1" id="KW-0732">Signal</keyword>
<dbReference type="InterPro" id="IPR050281">
    <property type="entry name" value="Flavin_monoamine_oxidase"/>
</dbReference>
<dbReference type="PANTHER" id="PTHR10742">
    <property type="entry name" value="FLAVIN MONOAMINE OXIDASE"/>
    <property type="match status" value="1"/>
</dbReference>
<dbReference type="InterPro" id="IPR002937">
    <property type="entry name" value="Amino_oxidase"/>
</dbReference>
<reference evidence="4" key="1">
    <citation type="submission" date="2023-01" db="EMBL/GenBank/DDBJ databases">
        <title>Key to firefly adult light organ development and bioluminescence: homeobox transcription factors regulate luciferase expression and transportation to peroxisome.</title>
        <authorList>
            <person name="Fu X."/>
        </authorList>
    </citation>
    <scope>NUCLEOTIDE SEQUENCE [LARGE SCALE GENOMIC DNA]</scope>
</reference>
<evidence type="ECO:0000259" key="2">
    <source>
        <dbReference type="Pfam" id="PF01593"/>
    </source>
</evidence>
<dbReference type="AlphaFoldDB" id="A0AAN7SN97"/>
<dbReference type="GO" id="GO:0046592">
    <property type="term" value="F:polyamine oxidase activity"/>
    <property type="evidence" value="ECO:0007669"/>
    <property type="project" value="TreeGrafter"/>
</dbReference>
<dbReference type="Proteomes" id="UP001353858">
    <property type="component" value="Unassembled WGS sequence"/>
</dbReference>
<dbReference type="PRINTS" id="PR00419">
    <property type="entry name" value="ADXRDTASE"/>
</dbReference>
<feature type="chain" id="PRO_5042974637" description="Amine oxidase domain-containing protein" evidence="1">
    <location>
        <begin position="18"/>
        <end position="483"/>
    </location>
</feature>
<keyword evidence="4" id="KW-1185">Reference proteome</keyword>
<gene>
    <name evidence="3" type="ORF">RN001_010334</name>
</gene>
<dbReference type="Gene3D" id="3.50.50.60">
    <property type="entry name" value="FAD/NAD(P)-binding domain"/>
    <property type="match status" value="1"/>
</dbReference>
<feature type="signal peptide" evidence="1">
    <location>
        <begin position="1"/>
        <end position="17"/>
    </location>
</feature>
<comment type="caution">
    <text evidence="3">The sequence shown here is derived from an EMBL/GenBank/DDBJ whole genome shotgun (WGS) entry which is preliminary data.</text>
</comment>
<dbReference type="PANTHER" id="PTHR10742:SF398">
    <property type="entry name" value="AMINE OXIDASE DOMAIN-CONTAINING PROTEIN-RELATED"/>
    <property type="match status" value="1"/>
</dbReference>
<protein>
    <recommendedName>
        <fullName evidence="2">Amine oxidase domain-containing protein</fullName>
    </recommendedName>
</protein>
<organism evidence="3 4">
    <name type="scientific">Aquatica leii</name>
    <dbReference type="NCBI Taxonomy" id="1421715"/>
    <lineage>
        <taxon>Eukaryota</taxon>
        <taxon>Metazoa</taxon>
        <taxon>Ecdysozoa</taxon>
        <taxon>Arthropoda</taxon>
        <taxon>Hexapoda</taxon>
        <taxon>Insecta</taxon>
        <taxon>Pterygota</taxon>
        <taxon>Neoptera</taxon>
        <taxon>Endopterygota</taxon>
        <taxon>Coleoptera</taxon>
        <taxon>Polyphaga</taxon>
        <taxon>Elateriformia</taxon>
        <taxon>Elateroidea</taxon>
        <taxon>Lampyridae</taxon>
        <taxon>Luciolinae</taxon>
        <taxon>Aquatica</taxon>
    </lineage>
</organism>
<evidence type="ECO:0000256" key="1">
    <source>
        <dbReference type="SAM" id="SignalP"/>
    </source>
</evidence>
<dbReference type="Gene3D" id="3.90.660.10">
    <property type="match status" value="1"/>
</dbReference>
<evidence type="ECO:0000313" key="4">
    <source>
        <dbReference type="Proteomes" id="UP001353858"/>
    </source>
</evidence>
<proteinExistence type="predicted"/>
<name>A0AAN7SN97_9COLE</name>
<sequence>MLIKTVFLLFFASFGACDPSVIIIGAGASGIAAATRLLKNGITNITILEAEGRIGGRIYSVRFGEGYLDLGAEWCHGEKDNIVYEMVKDLNILRHTQEFDPEMYHSKFKRLDQNFSNALLHTFDKLIAEPKKSASMGERLISRYEEVIDQWKNDPSVYAIAQEAIKFFEVYVIGYEGAFSWFDVSDDDDYMVSEGDLNLNWNGHGFKTILDLLMQKYPAASKSLPIDDKVLLNKEVHEINWSSKQAVVKCTDGSSYAADHVVVTVSLGVLKHQHDSLFQPKLPGDKIQAIKQLGIAAVHKVLLHFPQRWWNDSYGGTYLLWDKNDGKRISFSEGPVKDGVSWLTSMSVLLPVLHNSNILEAWIVGHFVPEVERCPDEVVINGVMYLLDYFGVVMENITWPDTIIRNNWYTNPHFRGTYSFQTPHTRRGIHSDAVILSEPLGNNGEKPNLLFAGEASNPTHYSTVHGAIETGFREADRIITMYK</sequence>
<dbReference type="InterPro" id="IPR036188">
    <property type="entry name" value="FAD/NAD-bd_sf"/>
</dbReference>
<feature type="domain" description="Amine oxidase" evidence="2">
    <location>
        <begin position="29"/>
        <end position="479"/>
    </location>
</feature>
<accession>A0AAN7SN97</accession>
<evidence type="ECO:0000313" key="3">
    <source>
        <dbReference type="EMBL" id="KAK4877828.1"/>
    </source>
</evidence>
<dbReference type="Pfam" id="PF01593">
    <property type="entry name" value="Amino_oxidase"/>
    <property type="match status" value="1"/>
</dbReference>
<dbReference type="PROSITE" id="PS51257">
    <property type="entry name" value="PROKAR_LIPOPROTEIN"/>
    <property type="match status" value="1"/>
</dbReference>